<dbReference type="PROSITE" id="PS50004">
    <property type="entry name" value="C2"/>
    <property type="match status" value="1"/>
</dbReference>
<dbReference type="OrthoDB" id="2015333at2759"/>
<sequence length="1328" mass="150682">MTSRSYESTSSRRSAKERMTDEDVYQYSLRISYLTYLLTPKIPEPGGGVDGGRNAERDRESFHTSRLTGAISSSLNSVTDLFRDPSGNRGAKFPDKLFKVLDLKMQNIAMGKDPQYNDQYTRRVIAVFWGSLKAAEKPSSREPSSSSWRQIKENRKIEELILFFVTTATQALRKDPTLRDDGWKHELDAQTSQFVLILRECLRNISHVPPEIVSRLELYTTRLAEGMQNPSAPATGGRGVSAGQVSASGSDAARPALGTVDDMPLVNVVGKLFEKSKKELQSDLNVIRQFCSEKSALNDLKTCLKNINADMPFPGRREDFDTEDAFHRWRTQELAHLSQLMLAMIRLKPDLAKAMPSESSPRYPQPQRPLSASLLSAGSEPGSNIGSMIGDGDPITSDEEIEVGQTFTYIPPNPKKAYKRLVELCLERDLEAMVHLPEDQEVSLTILSHQHLDLLNECALRWRISHSYRVTCFLDVVRYKYERDEVPIECIPEGLQMVEKAMHDIPVEFWSRFDMDYVSTVYGGLFNVFLGALYEALEDITKLKPEKIAPYVQVLEAVQMSGLVERYKADIDARLNDLADRVRVQAVHQYTDKNYELMSNPDPNRALPLLHLTDHLEKQAKLLDKRFPKPILGRLDLVSLALESQLPLFLTDLGDMRVPLLEGSTRKPPEVPLADVFALYRRTKTLLSMHAAFCPDSPIDYDLGGYFEPYVLQYLVNTDLQTAQWVHAAISVDKFEAEGEEGHSSSIVDLFSNLKSPIDFLFDLNWPDQYQASRFFTTVSKLVEEYCRMIEDLFMDEMFPRQSIDEKQSKQYAFIEKARLTIAGEKKVDPFNFTASSCVKLNNIEAARNLLDTLYARIDVDTISRILDDHAPPSSHEPEQQRFLFTVKIAQAEGLAPTESSSSKLDSFATLSDEKGIRLAKTRTIYESLSPRWDEAFDISVEHSLWVMASVRDRAVIGKHDTVGRGYLFLDPKRFGDYLSHDVWLDLDTGGRILLRVSMEGEKDDPQFFFGRAFRSLKRAESDMIRVIIDKVAPLLRQYINRSILIALVKSTATSYDYNKALAGVTGLYRSAIGADKADSLIPLPHQEKGRARPQALTDEEIEGALAPLFDYLDANLQTFNNHLSEATKATVMAKIWKEMLATIEDLLVPPLANAPSDMKPLTDKEVDVVFKWLRFLNNYMYADGASPLTQEQLQNQKYRDLLSIRLYYDWHTDELMEEAVRLMQQTLRAAPTVKKRAKTVYSQRNLGTIRDRKKEKKQEAPGSSGDMILRVLRMSRPNTADFLAQQFNAYIQAQGDQRRKAMDKKTGPRNRGSKPDVPLMPPLPERP</sequence>
<feature type="domain" description="C2" evidence="2">
    <location>
        <begin position="868"/>
        <end position="985"/>
    </location>
</feature>
<dbReference type="SUPFAM" id="SSF49562">
    <property type="entry name" value="C2 domain (Calcium/lipid-binding domain, CaLB)"/>
    <property type="match status" value="1"/>
</dbReference>
<accession>A0A0C3Q5S5</accession>
<evidence type="ECO:0000313" key="5">
    <source>
        <dbReference type="EMBL" id="KIO19006.1"/>
    </source>
</evidence>
<dbReference type="InterPro" id="IPR014772">
    <property type="entry name" value="Munc13_dom-2"/>
</dbReference>
<dbReference type="InterPro" id="IPR000008">
    <property type="entry name" value="C2_dom"/>
</dbReference>
<dbReference type="Pfam" id="PF00168">
    <property type="entry name" value="C2"/>
    <property type="match status" value="1"/>
</dbReference>
<organism evidence="5 6">
    <name type="scientific">Tulasnella calospora MUT 4182</name>
    <dbReference type="NCBI Taxonomy" id="1051891"/>
    <lineage>
        <taxon>Eukaryota</taxon>
        <taxon>Fungi</taxon>
        <taxon>Dikarya</taxon>
        <taxon>Basidiomycota</taxon>
        <taxon>Agaricomycotina</taxon>
        <taxon>Agaricomycetes</taxon>
        <taxon>Cantharellales</taxon>
        <taxon>Tulasnellaceae</taxon>
        <taxon>Tulasnella</taxon>
    </lineage>
</organism>
<dbReference type="PANTHER" id="PTHR47263">
    <property type="entry name" value="ADENYLATE CYCLASE ACTIVATION PROTEIN GIT1"/>
    <property type="match status" value="1"/>
</dbReference>
<feature type="compositionally biased region" description="Basic and acidic residues" evidence="1">
    <location>
        <begin position="1297"/>
        <end position="1307"/>
    </location>
</feature>
<dbReference type="PROSITE" id="PS51258">
    <property type="entry name" value="MHD1"/>
    <property type="match status" value="1"/>
</dbReference>
<dbReference type="Gene3D" id="2.60.40.150">
    <property type="entry name" value="C2 domain"/>
    <property type="match status" value="1"/>
</dbReference>
<evidence type="ECO:0008006" key="7">
    <source>
        <dbReference type="Google" id="ProtNLM"/>
    </source>
</evidence>
<dbReference type="Gene3D" id="1.10.357.50">
    <property type="match status" value="1"/>
</dbReference>
<evidence type="ECO:0000313" key="6">
    <source>
        <dbReference type="Proteomes" id="UP000054248"/>
    </source>
</evidence>
<feature type="region of interest" description="Disordered" evidence="1">
    <location>
        <begin position="1294"/>
        <end position="1328"/>
    </location>
</feature>
<gene>
    <name evidence="5" type="ORF">M407DRAFT_224240</name>
</gene>
<name>A0A0C3Q5S5_9AGAM</name>
<proteinExistence type="predicted"/>
<protein>
    <recommendedName>
        <fullName evidence="7">C2 domain-containing protein</fullName>
    </recommendedName>
</protein>
<dbReference type="PANTHER" id="PTHR47263:SF1">
    <property type="entry name" value="C2 DOMAIN PROTEIN (AFU_ORTHOLOGUE AFUA_7G02350)"/>
    <property type="match status" value="1"/>
</dbReference>
<dbReference type="Proteomes" id="UP000054248">
    <property type="component" value="Unassembled WGS sequence"/>
</dbReference>
<dbReference type="InterPro" id="IPR052811">
    <property type="entry name" value="Glucose_resp_signaling"/>
</dbReference>
<feature type="domain" description="MHD2" evidence="4">
    <location>
        <begin position="1103"/>
        <end position="1220"/>
    </location>
</feature>
<dbReference type="InterPro" id="IPR014770">
    <property type="entry name" value="Munc13_1"/>
</dbReference>
<dbReference type="Gene3D" id="1.20.58.1100">
    <property type="match status" value="1"/>
</dbReference>
<evidence type="ECO:0000256" key="1">
    <source>
        <dbReference type="SAM" id="MobiDB-lite"/>
    </source>
</evidence>
<feature type="region of interest" description="Disordered" evidence="1">
    <location>
        <begin position="1242"/>
        <end position="1265"/>
    </location>
</feature>
<dbReference type="SMART" id="SM00239">
    <property type="entry name" value="C2"/>
    <property type="match status" value="1"/>
</dbReference>
<evidence type="ECO:0000259" key="2">
    <source>
        <dbReference type="PROSITE" id="PS50004"/>
    </source>
</evidence>
<feature type="region of interest" description="Disordered" evidence="1">
    <location>
        <begin position="353"/>
        <end position="379"/>
    </location>
</feature>
<dbReference type="InterPro" id="IPR035892">
    <property type="entry name" value="C2_domain_sf"/>
</dbReference>
<dbReference type="HOGENOM" id="CLU_003023_0_0_1"/>
<reference evidence="5 6" key="1">
    <citation type="submission" date="2014-04" db="EMBL/GenBank/DDBJ databases">
        <authorList>
            <consortium name="DOE Joint Genome Institute"/>
            <person name="Kuo A."/>
            <person name="Girlanda M."/>
            <person name="Perotto S."/>
            <person name="Kohler A."/>
            <person name="Nagy L.G."/>
            <person name="Floudas D."/>
            <person name="Copeland A."/>
            <person name="Barry K.W."/>
            <person name="Cichocki N."/>
            <person name="Veneault-Fourrey C."/>
            <person name="LaButti K."/>
            <person name="Lindquist E.A."/>
            <person name="Lipzen A."/>
            <person name="Lundell T."/>
            <person name="Morin E."/>
            <person name="Murat C."/>
            <person name="Sun H."/>
            <person name="Tunlid A."/>
            <person name="Henrissat B."/>
            <person name="Grigoriev I.V."/>
            <person name="Hibbett D.S."/>
            <person name="Martin F."/>
            <person name="Nordberg H.P."/>
            <person name="Cantor M.N."/>
            <person name="Hua S.X."/>
        </authorList>
    </citation>
    <scope>NUCLEOTIDE SEQUENCE [LARGE SCALE GENOMIC DNA]</scope>
    <source>
        <strain evidence="5 6">MUT 4182</strain>
    </source>
</reference>
<dbReference type="Pfam" id="PF06292">
    <property type="entry name" value="MUN"/>
    <property type="match status" value="1"/>
</dbReference>
<dbReference type="CDD" id="cd04043">
    <property type="entry name" value="C2_Munc13_fungal"/>
    <property type="match status" value="1"/>
</dbReference>
<dbReference type="EMBL" id="KN823246">
    <property type="protein sequence ID" value="KIO19006.1"/>
    <property type="molecule type" value="Genomic_DNA"/>
</dbReference>
<feature type="compositionally biased region" description="Polar residues" evidence="1">
    <location>
        <begin position="357"/>
        <end position="379"/>
    </location>
</feature>
<evidence type="ECO:0000259" key="3">
    <source>
        <dbReference type="PROSITE" id="PS51258"/>
    </source>
</evidence>
<dbReference type="InterPro" id="IPR010439">
    <property type="entry name" value="MUN_dom"/>
</dbReference>
<keyword evidence="6" id="KW-1185">Reference proteome</keyword>
<feature type="compositionally biased region" description="Basic and acidic residues" evidence="1">
    <location>
        <begin position="1250"/>
        <end position="1260"/>
    </location>
</feature>
<reference evidence="6" key="2">
    <citation type="submission" date="2015-01" db="EMBL/GenBank/DDBJ databases">
        <title>Evolutionary Origins and Diversification of the Mycorrhizal Mutualists.</title>
        <authorList>
            <consortium name="DOE Joint Genome Institute"/>
            <consortium name="Mycorrhizal Genomics Consortium"/>
            <person name="Kohler A."/>
            <person name="Kuo A."/>
            <person name="Nagy L.G."/>
            <person name="Floudas D."/>
            <person name="Copeland A."/>
            <person name="Barry K.W."/>
            <person name="Cichocki N."/>
            <person name="Veneault-Fourrey C."/>
            <person name="LaButti K."/>
            <person name="Lindquist E.A."/>
            <person name="Lipzen A."/>
            <person name="Lundell T."/>
            <person name="Morin E."/>
            <person name="Murat C."/>
            <person name="Riley R."/>
            <person name="Ohm R."/>
            <person name="Sun H."/>
            <person name="Tunlid A."/>
            <person name="Henrissat B."/>
            <person name="Grigoriev I.V."/>
            <person name="Hibbett D.S."/>
            <person name="Martin F."/>
        </authorList>
    </citation>
    <scope>NUCLEOTIDE SEQUENCE [LARGE SCALE GENOMIC DNA]</scope>
    <source>
        <strain evidence="6">MUT 4182</strain>
    </source>
</reference>
<feature type="domain" description="MHD1" evidence="3">
    <location>
        <begin position="677"/>
        <end position="794"/>
    </location>
</feature>
<feature type="compositionally biased region" description="Pro residues" evidence="1">
    <location>
        <begin position="1319"/>
        <end position="1328"/>
    </location>
</feature>
<evidence type="ECO:0000259" key="4">
    <source>
        <dbReference type="PROSITE" id="PS51259"/>
    </source>
</evidence>
<dbReference type="STRING" id="1051891.A0A0C3Q5S5"/>
<dbReference type="PROSITE" id="PS51259">
    <property type="entry name" value="MHD2"/>
    <property type="match status" value="1"/>
</dbReference>